<name>A0A2A2H6Z7_METBR</name>
<feature type="domain" description="Type I restriction modification DNA specificity" evidence="4">
    <location>
        <begin position="210"/>
        <end position="359"/>
    </location>
</feature>
<accession>A0A2A2H6Z7</accession>
<dbReference type="RefSeq" id="WP_176720305.1">
    <property type="nucleotide sequence ID" value="NZ_LMVM01000012.1"/>
</dbReference>
<dbReference type="GO" id="GO:0009307">
    <property type="term" value="P:DNA restriction-modification system"/>
    <property type="evidence" value="ECO:0007669"/>
    <property type="project" value="UniProtKB-KW"/>
</dbReference>
<dbReference type="InterPro" id="IPR000055">
    <property type="entry name" value="Restrct_endonuc_typeI_TRD"/>
</dbReference>
<evidence type="ECO:0000313" key="5">
    <source>
        <dbReference type="EMBL" id="PAV05086.1"/>
    </source>
</evidence>
<dbReference type="OrthoDB" id="84284at2157"/>
<dbReference type="SUPFAM" id="SSF116734">
    <property type="entry name" value="DNA methylase specificity domain"/>
    <property type="match status" value="2"/>
</dbReference>
<evidence type="ECO:0000256" key="2">
    <source>
        <dbReference type="ARBA" id="ARBA00022747"/>
    </source>
</evidence>
<gene>
    <name evidence="5" type="ORF">ASJ80_12410</name>
</gene>
<keyword evidence="3" id="KW-0238">DNA-binding</keyword>
<comment type="similarity">
    <text evidence="1">Belongs to the type-I restriction system S methylase family.</text>
</comment>
<protein>
    <recommendedName>
        <fullName evidence="4">Type I restriction modification DNA specificity domain-containing protein</fullName>
    </recommendedName>
</protein>
<evidence type="ECO:0000259" key="4">
    <source>
        <dbReference type="Pfam" id="PF01420"/>
    </source>
</evidence>
<keyword evidence="6" id="KW-1185">Reference proteome</keyword>
<feature type="domain" description="Type I restriction modification DNA specificity" evidence="4">
    <location>
        <begin position="11"/>
        <end position="174"/>
    </location>
</feature>
<comment type="caution">
    <text evidence="5">The sequence shown here is derived from an EMBL/GenBank/DDBJ whole genome shotgun (WGS) entry which is preliminary data.</text>
</comment>
<dbReference type="Pfam" id="PF01420">
    <property type="entry name" value="Methylase_S"/>
    <property type="match status" value="2"/>
</dbReference>
<dbReference type="Gene3D" id="3.90.220.20">
    <property type="entry name" value="DNA methylase specificity domains"/>
    <property type="match status" value="2"/>
</dbReference>
<reference evidence="5 6" key="1">
    <citation type="journal article" date="2017" name="BMC Genomics">
        <title>Genomic analysis of methanogenic archaea reveals a shift towards energy conservation.</title>
        <authorList>
            <person name="Gilmore S.P."/>
            <person name="Henske J.K."/>
            <person name="Sexton J.A."/>
            <person name="Solomon K.V."/>
            <person name="Seppala S."/>
            <person name="Yoo J.I."/>
            <person name="Huyett L.M."/>
            <person name="Pressman A."/>
            <person name="Cogan J.Z."/>
            <person name="Kivenson V."/>
            <person name="Peng X."/>
            <person name="Tan Y."/>
            <person name="Valentine D.L."/>
            <person name="O'Malley M.A."/>
        </authorList>
    </citation>
    <scope>NUCLEOTIDE SEQUENCE [LARGE SCALE GENOMIC DNA]</scope>
    <source>
        <strain evidence="5 6">M.o.H.</strain>
    </source>
</reference>
<dbReference type="Proteomes" id="UP000217784">
    <property type="component" value="Unassembled WGS sequence"/>
</dbReference>
<dbReference type="InterPro" id="IPR044946">
    <property type="entry name" value="Restrct_endonuc_typeI_TRD_sf"/>
</dbReference>
<dbReference type="GO" id="GO:0003677">
    <property type="term" value="F:DNA binding"/>
    <property type="evidence" value="ECO:0007669"/>
    <property type="project" value="UniProtKB-KW"/>
</dbReference>
<evidence type="ECO:0000256" key="3">
    <source>
        <dbReference type="ARBA" id="ARBA00023125"/>
    </source>
</evidence>
<dbReference type="EMBL" id="LMVM01000012">
    <property type="protein sequence ID" value="PAV05086.1"/>
    <property type="molecule type" value="Genomic_DNA"/>
</dbReference>
<dbReference type="AlphaFoldDB" id="A0A2A2H6Z7"/>
<keyword evidence="2" id="KW-0680">Restriction system</keyword>
<proteinExistence type="inferred from homology"/>
<evidence type="ECO:0000313" key="6">
    <source>
        <dbReference type="Proteomes" id="UP000217784"/>
    </source>
</evidence>
<organism evidence="5 6">
    <name type="scientific">Methanobacterium bryantii</name>
    <dbReference type="NCBI Taxonomy" id="2161"/>
    <lineage>
        <taxon>Archaea</taxon>
        <taxon>Methanobacteriati</taxon>
        <taxon>Methanobacteriota</taxon>
        <taxon>Methanomada group</taxon>
        <taxon>Methanobacteria</taxon>
        <taxon>Methanobacteriales</taxon>
        <taxon>Methanobacteriaceae</taxon>
        <taxon>Methanobacterium</taxon>
    </lineage>
</organism>
<sequence>MINKDFLDLIWKEFYFDQIFEVENGFYNKKPECSNSGRIPFLGATSSDNGITGFSSLEIIEKASKNGHGKNHSLEEKIFEGNCITVTNNGTSMGYAYYQKNEFTCSHDINPLYLKDHELNRYIASFLIVLIEKQKIRFEYSRKWRPERMKKSKILIPVTDEGIPDWIFMESYMKEKEKFLLRKYKSYLEEKLNQININKGEWDGIDISSKKWSEFFISDIGEIDSGKDIYATERLKGDIPYITAKSKDNGVGHFIRNENNTLESNCISVNRNGSVGYAFYHPYKALYSNDCRKIRLNRNKHISLFIANQITSQRGKYGYGYKMGTGRLKRQKIMLPIDDNNNPDWEFIESYMKKLEYEKISKYLNYIENRVK</sequence>
<evidence type="ECO:0000256" key="1">
    <source>
        <dbReference type="ARBA" id="ARBA00010923"/>
    </source>
</evidence>